<reference evidence="1 2" key="1">
    <citation type="submission" date="2016-10" db="EMBL/GenBank/DDBJ databases">
        <authorList>
            <person name="de Groot N.N."/>
        </authorList>
    </citation>
    <scope>NUCLEOTIDE SEQUENCE [LARGE SCALE GENOMIC DNA]</scope>
    <source>
        <strain evidence="1 2">DSM 8512</strain>
    </source>
</reference>
<evidence type="ECO:0000313" key="2">
    <source>
        <dbReference type="Proteomes" id="UP000199054"/>
    </source>
</evidence>
<protein>
    <submittedName>
        <fullName evidence="1">Bacteriophage lambda head decoration protein D</fullName>
    </submittedName>
</protein>
<sequence>MAVLTQPPGMGDVLKYELNPNYTREVVTLLAGASYPVGAVLGKITASGKYTLSAATGADGAETAVAVLLYASDATLVDATGLVLARGPAIVSRAGLVFDASIDDGTKTAAKITELASAGIIARDSA</sequence>
<dbReference type="RefSeq" id="WP_090616564.1">
    <property type="nucleotide sequence ID" value="NZ_CP067124.1"/>
</dbReference>
<evidence type="ECO:0000313" key="1">
    <source>
        <dbReference type="EMBL" id="SEO15453.1"/>
    </source>
</evidence>
<organism evidence="1 2">
    <name type="scientific">Paracoccus alcaliphilus</name>
    <dbReference type="NCBI Taxonomy" id="34002"/>
    <lineage>
        <taxon>Bacteria</taxon>
        <taxon>Pseudomonadati</taxon>
        <taxon>Pseudomonadota</taxon>
        <taxon>Alphaproteobacteria</taxon>
        <taxon>Rhodobacterales</taxon>
        <taxon>Paracoccaceae</taxon>
        <taxon>Paracoccus</taxon>
    </lineage>
</organism>
<proteinExistence type="predicted"/>
<dbReference type="InterPro" id="IPR004195">
    <property type="entry name" value="Head_decoration_D"/>
</dbReference>
<gene>
    <name evidence="1" type="ORF">SAMN04489859_103915</name>
</gene>
<name>A0A1H8MDQ3_9RHOB</name>
<dbReference type="Pfam" id="PF02924">
    <property type="entry name" value="HDPD"/>
    <property type="match status" value="1"/>
</dbReference>
<accession>A0A1H8MDQ3</accession>
<dbReference type="EMBL" id="FODE01000039">
    <property type="protein sequence ID" value="SEO15453.1"/>
    <property type="molecule type" value="Genomic_DNA"/>
</dbReference>
<dbReference type="OrthoDB" id="7358956at2"/>
<dbReference type="STRING" id="34002.SAMN04489859_103915"/>
<dbReference type="Proteomes" id="UP000199054">
    <property type="component" value="Unassembled WGS sequence"/>
</dbReference>
<dbReference type="AlphaFoldDB" id="A0A1H8MDQ3"/>
<keyword evidence="2" id="KW-1185">Reference proteome</keyword>